<evidence type="ECO:0000256" key="1">
    <source>
        <dbReference type="SAM" id="MobiDB-lite"/>
    </source>
</evidence>
<reference evidence="2" key="1">
    <citation type="submission" date="2018-02" db="EMBL/GenBank/DDBJ databases">
        <title>Rhizophora mucronata_Transcriptome.</title>
        <authorList>
            <person name="Meera S.P."/>
            <person name="Sreeshan A."/>
            <person name="Augustine A."/>
        </authorList>
    </citation>
    <scope>NUCLEOTIDE SEQUENCE</scope>
    <source>
        <tissue evidence="2">Leaf</tissue>
    </source>
</reference>
<feature type="region of interest" description="Disordered" evidence="1">
    <location>
        <begin position="1"/>
        <end position="27"/>
    </location>
</feature>
<dbReference type="AlphaFoldDB" id="A0A2P2R2X5"/>
<dbReference type="EMBL" id="GGEC01093043">
    <property type="protein sequence ID" value="MBX73527.1"/>
    <property type="molecule type" value="Transcribed_RNA"/>
</dbReference>
<evidence type="ECO:0000313" key="2">
    <source>
        <dbReference type="EMBL" id="MBX73527.1"/>
    </source>
</evidence>
<organism evidence="2">
    <name type="scientific">Rhizophora mucronata</name>
    <name type="common">Asiatic mangrove</name>
    <dbReference type="NCBI Taxonomy" id="61149"/>
    <lineage>
        <taxon>Eukaryota</taxon>
        <taxon>Viridiplantae</taxon>
        <taxon>Streptophyta</taxon>
        <taxon>Embryophyta</taxon>
        <taxon>Tracheophyta</taxon>
        <taxon>Spermatophyta</taxon>
        <taxon>Magnoliopsida</taxon>
        <taxon>eudicotyledons</taxon>
        <taxon>Gunneridae</taxon>
        <taxon>Pentapetalae</taxon>
        <taxon>rosids</taxon>
        <taxon>fabids</taxon>
        <taxon>Malpighiales</taxon>
        <taxon>Rhizophoraceae</taxon>
        <taxon>Rhizophora</taxon>
    </lineage>
</organism>
<feature type="compositionally biased region" description="Polar residues" evidence="1">
    <location>
        <begin position="1"/>
        <end position="15"/>
    </location>
</feature>
<protein>
    <submittedName>
        <fullName evidence="2">Uncharacterized protein</fullName>
    </submittedName>
</protein>
<name>A0A2P2R2X5_RHIMU</name>
<sequence>MSSSVSQAPQHMFKNNQDRLHGARIAL</sequence>
<accession>A0A2P2R2X5</accession>
<proteinExistence type="predicted"/>